<gene>
    <name evidence="6" type="ORF">MtrunA17_Chr0c02g0489831</name>
</gene>
<evidence type="ECO:0000259" key="5">
    <source>
        <dbReference type="Pfam" id="PF00171"/>
    </source>
</evidence>
<sequence>MTLELGGKSPFIVFEEADIDKVVEIAHFALFFNQVYIPCLIFSFSSSVLVLI</sequence>
<dbReference type="GO" id="GO:0004029">
    <property type="term" value="F:aldehyde dehydrogenase (NAD+) activity"/>
    <property type="evidence" value="ECO:0007669"/>
    <property type="project" value="UniProtKB-EC"/>
</dbReference>
<reference evidence="7" key="1">
    <citation type="journal article" date="2018" name="Nat. Plants">
        <title>Whole-genome landscape of Medicago truncatula symbiotic genes.</title>
        <authorList>
            <person name="Pecrix Y."/>
            <person name="Staton S.E."/>
            <person name="Sallet E."/>
            <person name="Lelandais-Briere C."/>
            <person name="Moreau S."/>
            <person name="Carrere S."/>
            <person name="Blein T."/>
            <person name="Jardinaud M.F."/>
            <person name="Latrasse D."/>
            <person name="Zouine M."/>
            <person name="Zahm M."/>
            <person name="Kreplak J."/>
            <person name="Mayjonade B."/>
            <person name="Satge C."/>
            <person name="Perez M."/>
            <person name="Cauet S."/>
            <person name="Marande W."/>
            <person name="Chantry-Darmon C."/>
            <person name="Lopez-Roques C."/>
            <person name="Bouchez O."/>
            <person name="Berard A."/>
            <person name="Debelle F."/>
            <person name="Munos S."/>
            <person name="Bendahmane A."/>
            <person name="Berges H."/>
            <person name="Niebel A."/>
            <person name="Buitink J."/>
            <person name="Frugier F."/>
            <person name="Benhamed M."/>
            <person name="Crespi M."/>
            <person name="Gouzy J."/>
            <person name="Gamas P."/>
        </authorList>
    </citation>
    <scope>NUCLEOTIDE SEQUENCE [LARGE SCALE GENOMIC DNA]</scope>
    <source>
        <strain evidence="7">cv. Jemalong A17</strain>
    </source>
</reference>
<dbReference type="AlphaFoldDB" id="A0A396G9C0"/>
<proteinExistence type="inferred from homology"/>
<comment type="caution">
    <text evidence="6">The sequence shown here is derived from an EMBL/GenBank/DDBJ whole genome shotgun (WGS) entry which is preliminary data.</text>
</comment>
<evidence type="ECO:0000256" key="2">
    <source>
        <dbReference type="PROSITE-ProRule" id="PRU10007"/>
    </source>
</evidence>
<dbReference type="Proteomes" id="UP000265566">
    <property type="component" value="Unassembled WGS sequence"/>
</dbReference>
<dbReference type="PROSITE" id="PS00687">
    <property type="entry name" value="ALDEHYDE_DEHYDR_GLU"/>
    <property type="match status" value="1"/>
</dbReference>
<evidence type="ECO:0000313" key="6">
    <source>
        <dbReference type="EMBL" id="RHN38486.1"/>
    </source>
</evidence>
<feature type="domain" description="Aldehyde dehydrogenase" evidence="5">
    <location>
        <begin position="1"/>
        <end position="34"/>
    </location>
</feature>
<evidence type="ECO:0000256" key="4">
    <source>
        <dbReference type="SAM" id="Phobius"/>
    </source>
</evidence>
<dbReference type="SUPFAM" id="SSF53720">
    <property type="entry name" value="ALDH-like"/>
    <property type="match status" value="1"/>
</dbReference>
<dbReference type="Gene3D" id="3.40.309.10">
    <property type="entry name" value="Aldehyde Dehydrogenase, Chain A, domain 2"/>
    <property type="match status" value="1"/>
</dbReference>
<dbReference type="InterPro" id="IPR016163">
    <property type="entry name" value="Ald_DH_C"/>
</dbReference>
<dbReference type="Gramene" id="rna50685">
    <property type="protein sequence ID" value="RHN38486.1"/>
    <property type="gene ID" value="gene50685"/>
</dbReference>
<keyword evidence="4" id="KW-0812">Transmembrane</keyword>
<dbReference type="InterPro" id="IPR016161">
    <property type="entry name" value="Ald_DH/histidinol_DH"/>
</dbReference>
<name>A0A396G9C0_MEDTR</name>
<feature type="transmembrane region" description="Helical" evidence="4">
    <location>
        <begin position="25"/>
        <end position="51"/>
    </location>
</feature>
<keyword evidence="4" id="KW-0472">Membrane</keyword>
<dbReference type="InterPro" id="IPR029510">
    <property type="entry name" value="Ald_DH_CS_GLU"/>
</dbReference>
<dbReference type="EMBL" id="PSQE01000010">
    <property type="protein sequence ID" value="RHN38486.1"/>
    <property type="molecule type" value="Genomic_DNA"/>
</dbReference>
<evidence type="ECO:0000256" key="3">
    <source>
        <dbReference type="RuleBase" id="RU003345"/>
    </source>
</evidence>
<dbReference type="PANTHER" id="PTHR11699">
    <property type="entry name" value="ALDEHYDE DEHYDROGENASE-RELATED"/>
    <property type="match status" value="1"/>
</dbReference>
<evidence type="ECO:0000313" key="7">
    <source>
        <dbReference type="Proteomes" id="UP000265566"/>
    </source>
</evidence>
<dbReference type="Pfam" id="PF00171">
    <property type="entry name" value="Aldedh"/>
    <property type="match status" value="1"/>
</dbReference>
<keyword evidence="1 3" id="KW-0560">Oxidoreductase</keyword>
<organism evidence="6 7">
    <name type="scientific">Medicago truncatula</name>
    <name type="common">Barrel medic</name>
    <name type="synonym">Medicago tribuloides</name>
    <dbReference type="NCBI Taxonomy" id="3880"/>
    <lineage>
        <taxon>Eukaryota</taxon>
        <taxon>Viridiplantae</taxon>
        <taxon>Streptophyta</taxon>
        <taxon>Embryophyta</taxon>
        <taxon>Tracheophyta</taxon>
        <taxon>Spermatophyta</taxon>
        <taxon>Magnoliopsida</taxon>
        <taxon>eudicotyledons</taxon>
        <taxon>Gunneridae</taxon>
        <taxon>Pentapetalae</taxon>
        <taxon>rosids</taxon>
        <taxon>fabids</taxon>
        <taxon>Fabales</taxon>
        <taxon>Fabaceae</taxon>
        <taxon>Papilionoideae</taxon>
        <taxon>50 kb inversion clade</taxon>
        <taxon>NPAAA clade</taxon>
        <taxon>Hologalegina</taxon>
        <taxon>IRL clade</taxon>
        <taxon>Trifolieae</taxon>
        <taxon>Medicago</taxon>
    </lineage>
</organism>
<keyword evidence="4" id="KW-1133">Transmembrane helix</keyword>
<accession>A0A396G9C0</accession>
<comment type="similarity">
    <text evidence="3">Belongs to the aldehyde dehydrogenase family.</text>
</comment>
<dbReference type="InterPro" id="IPR015590">
    <property type="entry name" value="Aldehyde_DH_dom"/>
</dbReference>
<evidence type="ECO:0000256" key="1">
    <source>
        <dbReference type="ARBA" id="ARBA00023002"/>
    </source>
</evidence>
<protein>
    <submittedName>
        <fullName evidence="6">Putative aldehyde dehydrogenase (NAD(+))</fullName>
        <ecNumber evidence="6">1.2.1.3</ecNumber>
    </submittedName>
</protein>
<dbReference type="EC" id="1.2.1.3" evidence="6"/>
<feature type="active site" evidence="2">
    <location>
        <position position="4"/>
    </location>
</feature>